<dbReference type="RefSeq" id="WP_269105004.1">
    <property type="nucleotide sequence ID" value="NZ_CP114063.1"/>
</dbReference>
<gene>
    <name evidence="2" type="ORF">OZ415_00160</name>
</gene>
<organism evidence="2 3">
    <name type="scientific">Aerococcus urinaeequi</name>
    <dbReference type="NCBI Taxonomy" id="51665"/>
    <lineage>
        <taxon>Bacteria</taxon>
        <taxon>Bacillati</taxon>
        <taxon>Bacillota</taxon>
        <taxon>Bacilli</taxon>
        <taxon>Lactobacillales</taxon>
        <taxon>Aerococcaceae</taxon>
        <taxon>Aerococcus</taxon>
    </lineage>
</organism>
<accession>A0AA47GB04</accession>
<name>A0AA47GB04_9LACT</name>
<dbReference type="Proteomes" id="UP001164714">
    <property type="component" value="Chromosome"/>
</dbReference>
<evidence type="ECO:0000256" key="1">
    <source>
        <dbReference type="SAM" id="Coils"/>
    </source>
</evidence>
<feature type="coiled-coil region" evidence="1">
    <location>
        <begin position="1"/>
        <end position="129"/>
    </location>
</feature>
<evidence type="ECO:0000313" key="2">
    <source>
        <dbReference type="EMBL" id="WAT24569.1"/>
    </source>
</evidence>
<dbReference type="AlphaFoldDB" id="A0AA47GB04"/>
<reference evidence="2" key="1">
    <citation type="submission" date="2022-12" db="EMBL/GenBank/DDBJ databases">
        <title>Whole genome sequence analysis of a duck derived balloon bacteium Aerococcus urinaeequi henan2020.</title>
        <authorList>
            <person name="Zhang H."/>
            <person name="Qiao H.X."/>
            <person name="Bian C.Z."/>
            <person name="Shu J.C."/>
        </authorList>
    </citation>
    <scope>NUCLEOTIDE SEQUENCE</scope>
    <source>
        <strain evidence="2">2020-HN-1</strain>
    </source>
</reference>
<proteinExistence type="predicted"/>
<keyword evidence="1" id="KW-0175">Coiled coil</keyword>
<evidence type="ECO:0000313" key="3">
    <source>
        <dbReference type="Proteomes" id="UP001164714"/>
    </source>
</evidence>
<protein>
    <submittedName>
        <fullName evidence="2">Uncharacterized protein</fullName>
    </submittedName>
</protein>
<dbReference type="EMBL" id="CP114063">
    <property type="protein sequence ID" value="WAT24569.1"/>
    <property type="molecule type" value="Genomic_DNA"/>
</dbReference>
<sequence>MKITDTKLQELKNAIAKSEELFQVKKDKLQNGLDKAVKDIEKATDELDKAKLGDDPTAYSEARKALQLAKDSKDFFAQKLDSLEDESLMTDDEFKRVRDEALAEATANKEKAEVEVAKMLSKIDEIANAQASYTRELNDNLKLLGLPANKDGFKLTYFNTYIQASPLYKDIAK</sequence>